<organism evidence="1 2">
    <name type="scientific">Spironucleus salmonicida</name>
    <dbReference type="NCBI Taxonomy" id="348837"/>
    <lineage>
        <taxon>Eukaryota</taxon>
        <taxon>Metamonada</taxon>
        <taxon>Diplomonadida</taxon>
        <taxon>Hexamitidae</taxon>
        <taxon>Hexamitinae</taxon>
        <taxon>Spironucleus</taxon>
    </lineage>
</organism>
<dbReference type="GeneID" id="94300699"/>
<dbReference type="AlphaFoldDB" id="A0A9P8RVA7"/>
<proteinExistence type="predicted"/>
<keyword evidence="2" id="KW-1185">Reference proteome</keyword>
<dbReference type="KEGG" id="ssao:94300699"/>
<reference evidence="1 2" key="1">
    <citation type="journal article" date="2014" name="PLoS Genet.">
        <title>The Genome of Spironucleus salmonicida Highlights a Fish Pathogen Adapted to Fluctuating Environments.</title>
        <authorList>
            <person name="Xu F."/>
            <person name="Jerlstrom-Hultqvist J."/>
            <person name="Einarsson E."/>
            <person name="Astvaldsson A."/>
            <person name="Svard S.G."/>
            <person name="Andersson J.O."/>
        </authorList>
    </citation>
    <scope>NUCLEOTIDE SEQUENCE [LARGE SCALE GENOMIC DNA]</scope>
    <source>
        <strain evidence="1 2">ATCC 50377</strain>
    </source>
</reference>
<accession>A0A9P8RVA7</accession>
<evidence type="ECO:0000313" key="1">
    <source>
        <dbReference type="EMBL" id="KAH0570396.1"/>
    </source>
</evidence>
<evidence type="ECO:0000313" key="2">
    <source>
        <dbReference type="Proteomes" id="UP000018208"/>
    </source>
</evidence>
<comment type="caution">
    <text evidence="1">The sequence shown here is derived from an EMBL/GenBank/DDBJ whole genome shotgun (WGS) entry which is preliminary data.</text>
</comment>
<sequence length="84" mass="9650">MTEQKRTGQPKLIDIHSLQAVSFLTDSSIVFDPESIDLLNSYTYNYMDLILSKAEQFIDPQTRVLTEDILSKVMNILNISKEIQ</sequence>
<gene>
    <name evidence="1" type="ORF">SS50377_26676</name>
</gene>
<protein>
    <submittedName>
        <fullName evidence="1">Uncharacterized protein</fullName>
    </submittedName>
</protein>
<name>A0A9P8RVA7_9EUKA</name>
<dbReference type="EMBL" id="AUWU02000007">
    <property type="protein sequence ID" value="KAH0570396.1"/>
    <property type="molecule type" value="Genomic_DNA"/>
</dbReference>
<dbReference type="Proteomes" id="UP000018208">
    <property type="component" value="Unassembled WGS sequence"/>
</dbReference>
<dbReference type="RefSeq" id="XP_067761169.1">
    <property type="nucleotide sequence ID" value="XM_067910482.1"/>
</dbReference>